<proteinExistence type="predicted"/>
<keyword evidence="2" id="KW-1185">Reference proteome</keyword>
<reference evidence="1" key="1">
    <citation type="submission" date="2022-03" db="EMBL/GenBank/DDBJ databases">
        <authorList>
            <person name="Tunstrom K."/>
        </authorList>
    </citation>
    <scope>NUCLEOTIDE SEQUENCE</scope>
</reference>
<dbReference type="AlphaFoldDB" id="A0AAU9TXE7"/>
<comment type="caution">
    <text evidence="1">The sequence shown here is derived from an EMBL/GenBank/DDBJ whole genome shotgun (WGS) entry which is preliminary data.</text>
</comment>
<evidence type="ECO:0000313" key="2">
    <source>
        <dbReference type="Proteomes" id="UP001153954"/>
    </source>
</evidence>
<protein>
    <submittedName>
        <fullName evidence="1">Uncharacterized protein</fullName>
    </submittedName>
</protein>
<dbReference type="EMBL" id="CAKOGL010000009">
    <property type="protein sequence ID" value="CAH2090240.1"/>
    <property type="molecule type" value="Genomic_DNA"/>
</dbReference>
<accession>A0AAU9TXE7</accession>
<organism evidence="1 2">
    <name type="scientific">Euphydryas editha</name>
    <name type="common">Edith's checkerspot</name>
    <dbReference type="NCBI Taxonomy" id="104508"/>
    <lineage>
        <taxon>Eukaryota</taxon>
        <taxon>Metazoa</taxon>
        <taxon>Ecdysozoa</taxon>
        <taxon>Arthropoda</taxon>
        <taxon>Hexapoda</taxon>
        <taxon>Insecta</taxon>
        <taxon>Pterygota</taxon>
        <taxon>Neoptera</taxon>
        <taxon>Endopterygota</taxon>
        <taxon>Lepidoptera</taxon>
        <taxon>Glossata</taxon>
        <taxon>Ditrysia</taxon>
        <taxon>Papilionoidea</taxon>
        <taxon>Nymphalidae</taxon>
        <taxon>Nymphalinae</taxon>
        <taxon>Euphydryas</taxon>
    </lineage>
</organism>
<name>A0AAU9TXE7_EUPED</name>
<dbReference type="Proteomes" id="UP001153954">
    <property type="component" value="Unassembled WGS sequence"/>
</dbReference>
<gene>
    <name evidence="1" type="ORF">EEDITHA_LOCUS6218</name>
</gene>
<evidence type="ECO:0000313" key="1">
    <source>
        <dbReference type="EMBL" id="CAH2090240.1"/>
    </source>
</evidence>
<sequence>MVKDKQILHWLKEVSEDEQDFAGSVLEDESVNDTALNSFHDSDSEIEEFEDSQDVSESLGGCYLTSNDEYKVPENNLKNKSLSQVQANQDYQEYLLYIYSYIY</sequence>